<gene>
    <name evidence="1" type="ORF">HNR53_001529</name>
</gene>
<accession>A0A7X0HSK0</accession>
<protein>
    <recommendedName>
        <fullName evidence="3">Na+/H+ antiporter</fullName>
    </recommendedName>
</protein>
<dbReference type="EMBL" id="JACHGK010000003">
    <property type="protein sequence ID" value="MBB6444920.1"/>
    <property type="molecule type" value="Genomic_DNA"/>
</dbReference>
<comment type="caution">
    <text evidence="1">The sequence shown here is derived from an EMBL/GenBank/DDBJ whole genome shotgun (WGS) entry which is preliminary data.</text>
</comment>
<dbReference type="Proteomes" id="UP000531594">
    <property type="component" value="Unassembled WGS sequence"/>
</dbReference>
<evidence type="ECO:0000313" key="1">
    <source>
        <dbReference type="EMBL" id="MBB6444920.1"/>
    </source>
</evidence>
<reference evidence="1 2" key="1">
    <citation type="submission" date="2020-08" db="EMBL/GenBank/DDBJ databases">
        <title>Genomic Encyclopedia of Type Strains, Phase IV (KMG-IV): sequencing the most valuable type-strain genomes for metagenomic binning, comparative biology and taxonomic classification.</title>
        <authorList>
            <person name="Goeker M."/>
        </authorList>
    </citation>
    <scope>NUCLEOTIDE SEQUENCE [LARGE SCALE GENOMIC DNA]</scope>
    <source>
        <strain evidence="1 2">DSM 5391</strain>
    </source>
</reference>
<evidence type="ECO:0000313" key="2">
    <source>
        <dbReference type="Proteomes" id="UP000531594"/>
    </source>
</evidence>
<evidence type="ECO:0008006" key="3">
    <source>
        <dbReference type="Google" id="ProtNLM"/>
    </source>
</evidence>
<name>A0A7X0HSK0_9BACI</name>
<organism evidence="1 2">
    <name type="scientific">Bacillus benzoevorans</name>
    <dbReference type="NCBI Taxonomy" id="1456"/>
    <lineage>
        <taxon>Bacteria</taxon>
        <taxon>Bacillati</taxon>
        <taxon>Bacillota</taxon>
        <taxon>Bacilli</taxon>
        <taxon>Bacillales</taxon>
        <taxon>Bacillaceae</taxon>
        <taxon>Bacillus</taxon>
    </lineage>
</organism>
<keyword evidence="2" id="KW-1185">Reference proteome</keyword>
<dbReference type="RefSeq" id="WP_184524395.1">
    <property type="nucleotide sequence ID" value="NZ_JACHGK010000003.1"/>
</dbReference>
<proteinExistence type="predicted"/>
<sequence length="65" mass="7330">MRKVLSLVLLGFGGYYLFQKRYRVLNLLLGNALSRQLFVSALMNIPGVKSRMMNLVFPKNPSPAS</sequence>
<dbReference type="AlphaFoldDB" id="A0A7X0HSK0"/>